<evidence type="ECO:0000313" key="7">
    <source>
        <dbReference type="Proteomes" id="UP000186698"/>
    </source>
</evidence>
<dbReference type="CDD" id="cd12381">
    <property type="entry name" value="RRM4_I_PABPs"/>
    <property type="match status" value="1"/>
</dbReference>
<dbReference type="InterPro" id="IPR036053">
    <property type="entry name" value="PABP-dom"/>
</dbReference>
<feature type="non-terminal residue" evidence="8">
    <location>
        <position position="1"/>
    </location>
</feature>
<dbReference type="SUPFAM" id="SSF63570">
    <property type="entry name" value="PABC (PABP) domain"/>
    <property type="match status" value="1"/>
</dbReference>
<dbReference type="GO" id="GO:0005634">
    <property type="term" value="C:nucleus"/>
    <property type="evidence" value="ECO:0000318"/>
    <property type="project" value="GO_Central"/>
</dbReference>
<dbReference type="GeneID" id="108718739"/>
<organism evidence="7 8">
    <name type="scientific">Xenopus laevis</name>
    <name type="common">African clawed frog</name>
    <dbReference type="NCBI Taxonomy" id="8355"/>
    <lineage>
        <taxon>Eukaryota</taxon>
        <taxon>Metazoa</taxon>
        <taxon>Chordata</taxon>
        <taxon>Craniata</taxon>
        <taxon>Vertebrata</taxon>
        <taxon>Euteleostomi</taxon>
        <taxon>Amphibia</taxon>
        <taxon>Batrachia</taxon>
        <taxon>Anura</taxon>
        <taxon>Pipoidea</taxon>
        <taxon>Pipidae</taxon>
        <taxon>Xenopodinae</taxon>
        <taxon>Xenopus</taxon>
        <taxon>Xenopus</taxon>
    </lineage>
</organism>
<dbReference type="AlphaFoldDB" id="A0A8J1L092"/>
<feature type="domain" description="RRM" evidence="5">
    <location>
        <begin position="47"/>
        <end position="117"/>
    </location>
</feature>
<dbReference type="KEGG" id="xla:108718739"/>
<dbReference type="SMART" id="SM00360">
    <property type="entry name" value="RRM"/>
    <property type="match status" value="2"/>
</dbReference>
<feature type="domain" description="RRM" evidence="5">
    <location>
        <begin position="143"/>
        <end position="219"/>
    </location>
</feature>
<evidence type="ECO:0000256" key="1">
    <source>
        <dbReference type="ARBA" id="ARBA00008557"/>
    </source>
</evidence>
<dbReference type="FunFam" id="3.30.70.330:FF:000091">
    <property type="entry name" value="Polyadenylate-binding protein"/>
    <property type="match status" value="1"/>
</dbReference>
<dbReference type="InterPro" id="IPR000504">
    <property type="entry name" value="RRM_dom"/>
</dbReference>
<keyword evidence="7" id="KW-1185">Reference proteome</keyword>
<dbReference type="PANTHER" id="PTHR24012">
    <property type="entry name" value="RNA BINDING PROTEIN"/>
    <property type="match status" value="1"/>
</dbReference>
<dbReference type="InterPro" id="IPR002004">
    <property type="entry name" value="PABP_HYD_C"/>
</dbReference>
<accession>A0A8J1L092</accession>
<evidence type="ECO:0000259" key="5">
    <source>
        <dbReference type="PROSITE" id="PS50102"/>
    </source>
</evidence>
<dbReference type="Pfam" id="PF00658">
    <property type="entry name" value="MLLE"/>
    <property type="match status" value="1"/>
</dbReference>
<dbReference type="Gene3D" id="3.30.70.330">
    <property type="match status" value="2"/>
</dbReference>
<keyword evidence="2" id="KW-0677">Repeat</keyword>
<dbReference type="GO" id="GO:0008143">
    <property type="term" value="F:poly(A) binding"/>
    <property type="evidence" value="ECO:0000318"/>
    <property type="project" value="GO_Central"/>
</dbReference>
<keyword evidence="3 4" id="KW-0694">RNA-binding</keyword>
<dbReference type="SMART" id="SM00517">
    <property type="entry name" value="PolyA"/>
    <property type="match status" value="1"/>
</dbReference>
<dbReference type="GO" id="GO:0010494">
    <property type="term" value="C:cytoplasmic stress granule"/>
    <property type="evidence" value="ECO:0000318"/>
    <property type="project" value="GO_Central"/>
</dbReference>
<evidence type="ECO:0000256" key="4">
    <source>
        <dbReference type="PROSITE-ProRule" id="PRU00176"/>
    </source>
</evidence>
<dbReference type="Pfam" id="PF00076">
    <property type="entry name" value="RRM_1"/>
    <property type="match status" value="2"/>
</dbReference>
<dbReference type="PROSITE" id="PS51309">
    <property type="entry name" value="PABC"/>
    <property type="match status" value="1"/>
</dbReference>
<dbReference type="Proteomes" id="UP000186698">
    <property type="component" value="Chromosome 6L"/>
</dbReference>
<dbReference type="GO" id="GO:1990904">
    <property type="term" value="C:ribonucleoprotein complex"/>
    <property type="evidence" value="ECO:0000318"/>
    <property type="project" value="GO_Central"/>
</dbReference>
<feature type="domain" description="PABC" evidence="6">
    <location>
        <begin position="361"/>
        <end position="438"/>
    </location>
</feature>
<name>A0A8J1L092_XENLA</name>
<sequence>TVKMDQKVNSDMHGEVKNIVDTVDVLRNESNVSPEHVNDTETNTKISTIYIKDFANGIDEKTLKELLDKCGASAKIMNTDCGKAKEFGLLIFEKQQDAKRAVDEMNGMDIYLAQAKNKEKRQTEYRKKSEHLQLEYKPRYNDINLYVKNLSYEIDDHRLKKEFSPFGTITSAKVMREGGRSKGFGFVCFSSPAGARKAIAAMNGKILASKPLYVAWAQRKDERQASLAEQYMQRMPNACIPNAKINPNQALLSKCSVTPSPAVQNNSAFLAKKTAQFRQRCYKNAQGTGPHPFHYKPRANPQVSPRPLKLIPTKTAVNVVQGIISATSRNKYAAGDWNTKIHSEKQTQAAMQHPAIYVQGQEPLTISFLVSASPHEQKQMLEKRLFPLIQVIQKKMAEEITGMLLEFDTSEIIYMLESPELLSTMVNKAVTALQGLQVEEAAENALNGMTNY</sequence>
<protein>
    <submittedName>
        <fullName evidence="8">Polyadenylate-binding protein 1-like</fullName>
    </submittedName>
</protein>
<gene>
    <name evidence="8" type="primary">LOC108718739</name>
</gene>
<evidence type="ECO:0000313" key="8">
    <source>
        <dbReference type="RefSeq" id="XP_041422971.1"/>
    </source>
</evidence>
<dbReference type="PROSITE" id="PS50102">
    <property type="entry name" value="RRM"/>
    <property type="match status" value="2"/>
</dbReference>
<dbReference type="GO" id="GO:0005829">
    <property type="term" value="C:cytosol"/>
    <property type="evidence" value="ECO:0000318"/>
    <property type="project" value="GO_Central"/>
</dbReference>
<dbReference type="InterPro" id="IPR012677">
    <property type="entry name" value="Nucleotide-bd_a/b_plait_sf"/>
</dbReference>
<dbReference type="Gene3D" id="1.10.1900.10">
    <property type="entry name" value="c-terminal domain of poly(a) binding protein"/>
    <property type="match status" value="1"/>
</dbReference>
<dbReference type="RefSeq" id="XP_041422971.1">
    <property type="nucleotide sequence ID" value="XM_041567037.1"/>
</dbReference>
<evidence type="ECO:0000256" key="3">
    <source>
        <dbReference type="ARBA" id="ARBA00022884"/>
    </source>
</evidence>
<proteinExistence type="inferred from homology"/>
<dbReference type="InterPro" id="IPR035979">
    <property type="entry name" value="RBD_domain_sf"/>
</dbReference>
<dbReference type="SUPFAM" id="SSF54928">
    <property type="entry name" value="RNA-binding domain, RBD"/>
    <property type="match status" value="1"/>
</dbReference>
<dbReference type="OrthoDB" id="19742at2759"/>
<reference evidence="8" key="1">
    <citation type="submission" date="2025-08" db="UniProtKB">
        <authorList>
            <consortium name="RefSeq"/>
        </authorList>
    </citation>
    <scope>IDENTIFICATION</scope>
    <source>
        <strain evidence="8">J_2021</strain>
        <tissue evidence="8">Erythrocytes</tissue>
    </source>
</reference>
<dbReference type="GO" id="GO:0003730">
    <property type="term" value="F:mRNA 3'-UTR binding"/>
    <property type="evidence" value="ECO:0000318"/>
    <property type="project" value="GO_Central"/>
</dbReference>
<comment type="similarity">
    <text evidence="1">Belongs to the polyadenylate-binding protein type-1 family.</text>
</comment>
<dbReference type="GO" id="GO:0008266">
    <property type="term" value="F:poly(U) RNA binding"/>
    <property type="evidence" value="ECO:0000318"/>
    <property type="project" value="GO_Central"/>
</dbReference>
<evidence type="ECO:0000259" key="6">
    <source>
        <dbReference type="PROSITE" id="PS51309"/>
    </source>
</evidence>
<evidence type="ECO:0000256" key="2">
    <source>
        <dbReference type="ARBA" id="ARBA00022737"/>
    </source>
</evidence>